<keyword evidence="8 9" id="KW-0413">Isomerase</keyword>
<keyword evidence="12" id="KW-1185">Reference proteome</keyword>
<dbReference type="HAMAP" id="MF_00135">
    <property type="entry name" value="PRAI"/>
    <property type="match status" value="1"/>
</dbReference>
<evidence type="ECO:0000256" key="8">
    <source>
        <dbReference type="ARBA" id="ARBA00023235"/>
    </source>
</evidence>
<dbReference type="InterPro" id="IPR001240">
    <property type="entry name" value="PRAI_dom"/>
</dbReference>
<comment type="catalytic activity">
    <reaction evidence="1 9">
        <text>N-(5-phospho-beta-D-ribosyl)anthranilate = 1-(2-carboxyphenylamino)-1-deoxy-D-ribulose 5-phosphate</text>
        <dbReference type="Rhea" id="RHEA:21540"/>
        <dbReference type="ChEBI" id="CHEBI:18277"/>
        <dbReference type="ChEBI" id="CHEBI:58613"/>
        <dbReference type="EC" id="5.3.1.24"/>
    </reaction>
</comment>
<dbReference type="PANTHER" id="PTHR42894:SF1">
    <property type="entry name" value="N-(5'-PHOSPHORIBOSYL)ANTHRANILATE ISOMERASE"/>
    <property type="match status" value="1"/>
</dbReference>
<dbReference type="InterPro" id="IPR013785">
    <property type="entry name" value="Aldolase_TIM"/>
</dbReference>
<keyword evidence="7 9" id="KW-0057">Aromatic amino acid biosynthesis</keyword>
<dbReference type="Pfam" id="PF00697">
    <property type="entry name" value="PRAI"/>
    <property type="match status" value="1"/>
</dbReference>
<dbReference type="InterPro" id="IPR044643">
    <property type="entry name" value="TrpF_fam"/>
</dbReference>
<dbReference type="EC" id="5.3.1.24" evidence="3 9"/>
<dbReference type="InterPro" id="IPR011060">
    <property type="entry name" value="RibuloseP-bd_barrel"/>
</dbReference>
<dbReference type="CDD" id="cd00405">
    <property type="entry name" value="PRAI"/>
    <property type="match status" value="1"/>
</dbReference>
<evidence type="ECO:0000313" key="11">
    <source>
        <dbReference type="EMBL" id="MBK1780616.1"/>
    </source>
</evidence>
<reference evidence="11 12" key="1">
    <citation type="submission" date="2020-12" db="EMBL/GenBank/DDBJ databases">
        <authorList>
            <person name="Lu T."/>
            <person name="Wang Q."/>
            <person name="Han X."/>
        </authorList>
    </citation>
    <scope>NUCLEOTIDE SEQUENCE [LARGE SCALE GENOMIC DNA]</scope>
    <source>
        <strain evidence="11 12">WQ 585</strain>
    </source>
</reference>
<dbReference type="RefSeq" id="WP_200234671.1">
    <property type="nucleotide sequence ID" value="NZ_JAENGP010000004.1"/>
</dbReference>
<feature type="domain" description="N-(5'phosphoribosyl) anthranilate isomerase (PRAI)" evidence="10">
    <location>
        <begin position="5"/>
        <end position="208"/>
    </location>
</feature>
<dbReference type="EMBL" id="JAENGP010000004">
    <property type="protein sequence ID" value="MBK1780616.1"/>
    <property type="molecule type" value="Genomic_DNA"/>
</dbReference>
<evidence type="ECO:0000313" key="12">
    <source>
        <dbReference type="Proteomes" id="UP000635316"/>
    </source>
</evidence>
<evidence type="ECO:0000256" key="1">
    <source>
        <dbReference type="ARBA" id="ARBA00001164"/>
    </source>
</evidence>
<dbReference type="PANTHER" id="PTHR42894">
    <property type="entry name" value="N-(5'-PHOSPHORIBOSYL)ANTHRANILATE ISOMERASE"/>
    <property type="match status" value="1"/>
</dbReference>
<evidence type="ECO:0000256" key="7">
    <source>
        <dbReference type="ARBA" id="ARBA00023141"/>
    </source>
</evidence>
<organism evidence="11 12">
    <name type="scientific">Advenella mandrilli</name>
    <dbReference type="NCBI Taxonomy" id="2800330"/>
    <lineage>
        <taxon>Bacteria</taxon>
        <taxon>Pseudomonadati</taxon>
        <taxon>Pseudomonadota</taxon>
        <taxon>Betaproteobacteria</taxon>
        <taxon>Burkholderiales</taxon>
        <taxon>Alcaligenaceae</taxon>
    </lineage>
</organism>
<comment type="similarity">
    <text evidence="9">Belongs to the TrpF family.</text>
</comment>
<proteinExistence type="inferred from homology"/>
<accession>A0ABS1E9X9</accession>
<evidence type="ECO:0000259" key="10">
    <source>
        <dbReference type="Pfam" id="PF00697"/>
    </source>
</evidence>
<dbReference type="NCBIfam" id="NF002298">
    <property type="entry name" value="PRK01222.1-4"/>
    <property type="match status" value="1"/>
</dbReference>
<evidence type="ECO:0000256" key="9">
    <source>
        <dbReference type="HAMAP-Rule" id="MF_00135"/>
    </source>
</evidence>
<evidence type="ECO:0000256" key="4">
    <source>
        <dbReference type="ARBA" id="ARBA00022272"/>
    </source>
</evidence>
<comment type="pathway">
    <text evidence="2 9">Amino-acid biosynthesis; L-tryptophan biosynthesis; L-tryptophan from chorismate: step 3/5.</text>
</comment>
<dbReference type="GO" id="GO:0004640">
    <property type="term" value="F:phosphoribosylanthranilate isomerase activity"/>
    <property type="evidence" value="ECO:0007669"/>
    <property type="project" value="UniProtKB-EC"/>
</dbReference>
<dbReference type="Gene3D" id="3.20.20.70">
    <property type="entry name" value="Aldolase class I"/>
    <property type="match status" value="1"/>
</dbReference>
<gene>
    <name evidence="9" type="primary">trpF</name>
    <name evidence="11" type="ORF">JHL22_05240</name>
</gene>
<keyword evidence="6 9" id="KW-0822">Tryptophan biosynthesis</keyword>
<protein>
    <recommendedName>
        <fullName evidence="4 9">N-(5'-phosphoribosyl)anthranilate isomerase</fullName>
        <shortName evidence="9">PRAI</shortName>
        <ecNumber evidence="3 9">5.3.1.24</ecNumber>
    </recommendedName>
</protein>
<evidence type="ECO:0000256" key="6">
    <source>
        <dbReference type="ARBA" id="ARBA00022822"/>
    </source>
</evidence>
<comment type="caution">
    <text evidence="11">The sequence shown here is derived from an EMBL/GenBank/DDBJ whole genome shotgun (WGS) entry which is preliminary data.</text>
</comment>
<dbReference type="SUPFAM" id="SSF51366">
    <property type="entry name" value="Ribulose-phoshate binding barrel"/>
    <property type="match status" value="1"/>
</dbReference>
<evidence type="ECO:0000256" key="5">
    <source>
        <dbReference type="ARBA" id="ARBA00022605"/>
    </source>
</evidence>
<name>A0ABS1E9X9_9BURK</name>
<dbReference type="Proteomes" id="UP000635316">
    <property type="component" value="Unassembled WGS sequence"/>
</dbReference>
<keyword evidence="5 9" id="KW-0028">Amino-acid biosynthesis</keyword>
<sequence>MRTRVKICGLRSKEDIHMVADAGADAIGLVAYAGSKRAVSIQEAAVLRREIPAFVSAVVLVVNASQAEITQIIKDVNPSLLQFHGDESAEFCEQFQFPYIRALRVGGGELISAEAVAREVQKYPNASGFLFDAYSTGYGGSGLTFDLSLLEKVREILPARKIIIAGGLNAGNVQQLISQVQPYAIDLSSGVEAAPGVKSAEKVREFMKKVAQA</sequence>
<evidence type="ECO:0000256" key="2">
    <source>
        <dbReference type="ARBA" id="ARBA00004664"/>
    </source>
</evidence>
<evidence type="ECO:0000256" key="3">
    <source>
        <dbReference type="ARBA" id="ARBA00012572"/>
    </source>
</evidence>